<dbReference type="Proteomes" id="UP001165960">
    <property type="component" value="Unassembled WGS sequence"/>
</dbReference>
<reference evidence="1" key="1">
    <citation type="submission" date="2022-04" db="EMBL/GenBank/DDBJ databases">
        <title>Genome of the entomopathogenic fungus Entomophthora muscae.</title>
        <authorList>
            <person name="Elya C."/>
            <person name="Lovett B.R."/>
            <person name="Lee E."/>
            <person name="Macias A.M."/>
            <person name="Hajek A.E."/>
            <person name="De Bivort B.L."/>
            <person name="Kasson M.T."/>
            <person name="De Fine Licht H.H."/>
            <person name="Stajich J.E."/>
        </authorList>
    </citation>
    <scope>NUCLEOTIDE SEQUENCE</scope>
    <source>
        <strain evidence="1">Berkeley</strain>
    </source>
</reference>
<sequence length="134" mass="15571">MTSSQNPVTPASKLSPNLFRPPSSLLFDTPYNSEIMSPLLIARYMAAQQLHHYANDSEDAKWHNNLSYEEWDNWRKAAIKQFVPYKAKPLTQLCSIKLRLLVKKMLDEKNEDLNEDEAEAATSQFDKYYDIPFL</sequence>
<proteinExistence type="predicted"/>
<evidence type="ECO:0000313" key="2">
    <source>
        <dbReference type="Proteomes" id="UP001165960"/>
    </source>
</evidence>
<name>A0ACC2TA99_9FUNG</name>
<gene>
    <name evidence="1" type="ORF">DSO57_1037681</name>
</gene>
<dbReference type="EMBL" id="QTSX02003258">
    <property type="protein sequence ID" value="KAJ9071361.1"/>
    <property type="molecule type" value="Genomic_DNA"/>
</dbReference>
<protein>
    <submittedName>
        <fullName evidence="1">Uncharacterized protein</fullName>
    </submittedName>
</protein>
<keyword evidence="2" id="KW-1185">Reference proteome</keyword>
<organism evidence="1 2">
    <name type="scientific">Entomophthora muscae</name>
    <dbReference type="NCBI Taxonomy" id="34485"/>
    <lineage>
        <taxon>Eukaryota</taxon>
        <taxon>Fungi</taxon>
        <taxon>Fungi incertae sedis</taxon>
        <taxon>Zoopagomycota</taxon>
        <taxon>Entomophthoromycotina</taxon>
        <taxon>Entomophthoromycetes</taxon>
        <taxon>Entomophthorales</taxon>
        <taxon>Entomophthoraceae</taxon>
        <taxon>Entomophthora</taxon>
    </lineage>
</organism>
<accession>A0ACC2TA99</accession>
<comment type="caution">
    <text evidence="1">The sequence shown here is derived from an EMBL/GenBank/DDBJ whole genome shotgun (WGS) entry which is preliminary data.</text>
</comment>
<evidence type="ECO:0000313" key="1">
    <source>
        <dbReference type="EMBL" id="KAJ9071361.1"/>
    </source>
</evidence>